<comment type="PTM">
    <text evidence="7">4'-phosphopantetheine is transferred from CoA to a specific serine of apo-ACP by AcpS. This modification is essential for activity because fatty acids are bound in thioester linkage to the sulfhydryl of the prosthetic group.</text>
</comment>
<comment type="pathway">
    <text evidence="7 9">Lipid metabolism; fatty acid biosynthesis.</text>
</comment>
<dbReference type="GO" id="GO:0016020">
    <property type="term" value="C:membrane"/>
    <property type="evidence" value="ECO:0007669"/>
    <property type="project" value="GOC"/>
</dbReference>
<dbReference type="OrthoDB" id="9804551at2"/>
<name>A0A1M6DGE4_9FIRM</name>
<comment type="function">
    <text evidence="7 9">Carrier of the growing fatty acid chain in fatty acid biosynthesis.</text>
</comment>
<evidence type="ECO:0000256" key="7">
    <source>
        <dbReference type="HAMAP-Rule" id="MF_01217"/>
    </source>
</evidence>
<protein>
    <recommendedName>
        <fullName evidence="7 8">Acyl carrier protein</fullName>
        <shortName evidence="7">ACP</shortName>
    </recommendedName>
</protein>
<dbReference type="InterPro" id="IPR003231">
    <property type="entry name" value="ACP"/>
</dbReference>
<evidence type="ECO:0000256" key="6">
    <source>
        <dbReference type="ARBA" id="ARBA00023160"/>
    </source>
</evidence>
<evidence type="ECO:0000256" key="2">
    <source>
        <dbReference type="ARBA" id="ARBA00022516"/>
    </source>
</evidence>
<accession>A0A1M6DGE4</accession>
<dbReference type="EMBL" id="FQZL01000006">
    <property type="protein sequence ID" value="SHI72414.1"/>
    <property type="molecule type" value="Genomic_DNA"/>
</dbReference>
<evidence type="ECO:0000313" key="11">
    <source>
        <dbReference type="EMBL" id="SHI72414.1"/>
    </source>
</evidence>
<dbReference type="UniPathway" id="UPA00094"/>
<keyword evidence="7" id="KW-0963">Cytoplasm</keyword>
<comment type="similarity">
    <text evidence="7">Belongs to the acyl carrier protein (ACP) family.</text>
</comment>
<dbReference type="PANTHER" id="PTHR20863">
    <property type="entry name" value="ACYL CARRIER PROTEIN"/>
    <property type="match status" value="1"/>
</dbReference>
<feature type="modified residue" description="O-(pantetheine 4'-phosphoryl)serine" evidence="7">
    <location>
        <position position="36"/>
    </location>
</feature>
<keyword evidence="5 7" id="KW-0443">Lipid metabolism</keyword>
<dbReference type="STRING" id="1121476.SAMN02745751_00909"/>
<dbReference type="InterPro" id="IPR009081">
    <property type="entry name" value="PP-bd_ACP"/>
</dbReference>
<dbReference type="AlphaFoldDB" id="A0A1M6DGE4"/>
<evidence type="ECO:0000256" key="8">
    <source>
        <dbReference type="NCBIfam" id="TIGR00517"/>
    </source>
</evidence>
<organism evidence="11 12">
    <name type="scientific">Dethiosulfatibacter aminovorans DSM 17477</name>
    <dbReference type="NCBI Taxonomy" id="1121476"/>
    <lineage>
        <taxon>Bacteria</taxon>
        <taxon>Bacillati</taxon>
        <taxon>Bacillota</taxon>
        <taxon>Tissierellia</taxon>
        <taxon>Dethiosulfatibacter</taxon>
    </lineage>
</organism>
<dbReference type="InterPro" id="IPR036736">
    <property type="entry name" value="ACP-like_sf"/>
</dbReference>
<dbReference type="GO" id="GO:0000035">
    <property type="term" value="F:acyl binding"/>
    <property type="evidence" value="ECO:0007669"/>
    <property type="project" value="TreeGrafter"/>
</dbReference>
<evidence type="ECO:0000313" key="12">
    <source>
        <dbReference type="Proteomes" id="UP000184052"/>
    </source>
</evidence>
<dbReference type="PANTHER" id="PTHR20863:SF76">
    <property type="entry name" value="CARRIER DOMAIN-CONTAINING PROTEIN"/>
    <property type="match status" value="1"/>
</dbReference>
<reference evidence="11 12" key="1">
    <citation type="submission" date="2016-11" db="EMBL/GenBank/DDBJ databases">
        <authorList>
            <person name="Jaros S."/>
            <person name="Januszkiewicz K."/>
            <person name="Wedrychowicz H."/>
        </authorList>
    </citation>
    <scope>NUCLEOTIDE SEQUENCE [LARGE SCALE GENOMIC DNA]</scope>
    <source>
        <strain evidence="11 12">DSM 17477</strain>
    </source>
</reference>
<dbReference type="NCBIfam" id="NF002150">
    <property type="entry name" value="PRK00982.1-4"/>
    <property type="match status" value="1"/>
</dbReference>
<keyword evidence="4 7" id="KW-0276">Fatty acid metabolism</keyword>
<dbReference type="Proteomes" id="UP000184052">
    <property type="component" value="Unassembled WGS sequence"/>
</dbReference>
<dbReference type="GO" id="GO:0000036">
    <property type="term" value="F:acyl carrier activity"/>
    <property type="evidence" value="ECO:0007669"/>
    <property type="project" value="UniProtKB-UniRule"/>
</dbReference>
<sequence length="80" mass="9226">MIFQTIKNLIIERLNLEEDIEITMDTSFSDDLEADSIGLVELIMSIEDEYDIEIDDQDGEKIKTVRDAVEYIEGIINKKS</sequence>
<dbReference type="Pfam" id="PF00550">
    <property type="entry name" value="PP-binding"/>
    <property type="match status" value="1"/>
</dbReference>
<dbReference type="NCBIfam" id="TIGR00517">
    <property type="entry name" value="acyl_carrier"/>
    <property type="match status" value="1"/>
</dbReference>
<evidence type="ECO:0000259" key="10">
    <source>
        <dbReference type="PROSITE" id="PS50075"/>
    </source>
</evidence>
<dbReference type="GO" id="GO:0005829">
    <property type="term" value="C:cytosol"/>
    <property type="evidence" value="ECO:0007669"/>
    <property type="project" value="TreeGrafter"/>
</dbReference>
<evidence type="ECO:0000256" key="1">
    <source>
        <dbReference type="ARBA" id="ARBA00022450"/>
    </source>
</evidence>
<comment type="subcellular location">
    <subcellularLocation>
        <location evidence="7">Cytoplasm</location>
    </subcellularLocation>
</comment>
<dbReference type="PROSITE" id="PS50075">
    <property type="entry name" value="CARRIER"/>
    <property type="match status" value="1"/>
</dbReference>
<dbReference type="Gene3D" id="1.10.1200.10">
    <property type="entry name" value="ACP-like"/>
    <property type="match status" value="1"/>
</dbReference>
<proteinExistence type="inferred from homology"/>
<dbReference type="RefSeq" id="WP_073047822.1">
    <property type="nucleotide sequence ID" value="NZ_FQZL01000006.1"/>
</dbReference>
<feature type="domain" description="Carrier" evidence="10">
    <location>
        <begin position="1"/>
        <end position="76"/>
    </location>
</feature>
<dbReference type="HAMAP" id="MF_01217">
    <property type="entry name" value="Acyl_carrier"/>
    <property type="match status" value="1"/>
</dbReference>
<dbReference type="GO" id="GO:0009245">
    <property type="term" value="P:lipid A biosynthetic process"/>
    <property type="evidence" value="ECO:0007669"/>
    <property type="project" value="TreeGrafter"/>
</dbReference>
<keyword evidence="12" id="KW-1185">Reference proteome</keyword>
<dbReference type="SUPFAM" id="SSF47336">
    <property type="entry name" value="ACP-like"/>
    <property type="match status" value="1"/>
</dbReference>
<keyword evidence="2 7" id="KW-0444">Lipid biosynthesis</keyword>
<gene>
    <name evidence="7" type="primary">acpP</name>
    <name evidence="11" type="ORF">SAMN02745751_00909</name>
</gene>
<keyword evidence="1 7" id="KW-0596">Phosphopantetheine</keyword>
<keyword evidence="6 7" id="KW-0275">Fatty acid biosynthesis</keyword>
<comment type="PTM">
    <text evidence="9">4'-phosphopantetheine is transferred from CoA to a specific serine of apo-ACP by acpS.</text>
</comment>
<evidence type="ECO:0000256" key="3">
    <source>
        <dbReference type="ARBA" id="ARBA00022553"/>
    </source>
</evidence>
<evidence type="ECO:0000256" key="9">
    <source>
        <dbReference type="RuleBase" id="RU003545"/>
    </source>
</evidence>
<dbReference type="NCBIfam" id="NF002148">
    <property type="entry name" value="PRK00982.1-2"/>
    <property type="match status" value="1"/>
</dbReference>
<evidence type="ECO:0000256" key="4">
    <source>
        <dbReference type="ARBA" id="ARBA00022832"/>
    </source>
</evidence>
<evidence type="ECO:0000256" key="5">
    <source>
        <dbReference type="ARBA" id="ARBA00023098"/>
    </source>
</evidence>
<keyword evidence="3 7" id="KW-0597">Phosphoprotein</keyword>